<evidence type="ECO:0000313" key="3">
    <source>
        <dbReference type="EMBL" id="TMP62132.1"/>
    </source>
</evidence>
<reference evidence="3" key="3">
    <citation type="submission" date="2019-09" db="EMBL/GenBank/DDBJ databases">
        <title>Co-occurence of chitin degradation, pigmentation and bioactivity in marine Pseudoalteromonas.</title>
        <authorList>
            <person name="Sonnenschein E.C."/>
            <person name="Bech P.K."/>
        </authorList>
    </citation>
    <scope>NUCLEOTIDE SEQUENCE</scope>
    <source>
        <strain evidence="3">S2231</strain>
    </source>
</reference>
<dbReference type="EMBL" id="PNCL01000010">
    <property type="protein sequence ID" value="TMP62132.1"/>
    <property type="molecule type" value="Genomic_DNA"/>
</dbReference>
<comment type="caution">
    <text evidence="3">The sequence shown here is derived from an EMBL/GenBank/DDBJ whole genome shotgun (WGS) entry which is preliminary data.</text>
</comment>
<evidence type="ECO:0000256" key="1">
    <source>
        <dbReference type="PIRSR" id="PIRSR605019-1"/>
    </source>
</evidence>
<dbReference type="Gene3D" id="1.10.340.30">
    <property type="entry name" value="Hypothetical protein, domain 2"/>
    <property type="match status" value="1"/>
</dbReference>
<dbReference type="AlphaFoldDB" id="A0A5S3XTW8"/>
<dbReference type="InterPro" id="IPR052891">
    <property type="entry name" value="DNA-3mA_glycosylase"/>
</dbReference>
<sequence length="201" mass="23474">MCTRCLWLDPTKPDYVAYHDNEWGVPMFDDQTLFEFITLESAQAGLSWYTILKKRQGYKKAFHQFNVKDVAKMTACDVSRLMDNTDIVRNKLKILATINNAQAFIKIQGEFGSFSRYQWQFVDYQITVNNIKSKEDYPATSEVSVRFAKDLKKRGFKFLGPTTVYAHMQASGMVNDHDNACFRKQEILDDWQHIDIKERVT</sequence>
<dbReference type="InterPro" id="IPR011257">
    <property type="entry name" value="DNA_glycosylase"/>
</dbReference>
<accession>A0A5S3XTW8</accession>
<dbReference type="Proteomes" id="UP000307706">
    <property type="component" value="Unassembled WGS sequence"/>
</dbReference>
<dbReference type="RefSeq" id="WP_138596739.1">
    <property type="nucleotide sequence ID" value="NZ_PNCK01000030.1"/>
</dbReference>
<evidence type="ECO:0000313" key="2">
    <source>
        <dbReference type="EMBL" id="TMP43469.1"/>
    </source>
</evidence>
<feature type="binding site" evidence="1">
    <location>
        <position position="5"/>
    </location>
    <ligand>
        <name>Zn(2+)</name>
        <dbReference type="ChEBI" id="CHEBI:29105"/>
    </ligand>
</feature>
<dbReference type="GO" id="GO:0046872">
    <property type="term" value="F:metal ion binding"/>
    <property type="evidence" value="ECO:0007669"/>
    <property type="project" value="UniProtKB-KW"/>
</dbReference>
<feature type="binding site" evidence="1">
    <location>
        <position position="181"/>
    </location>
    <ligand>
        <name>Zn(2+)</name>
        <dbReference type="ChEBI" id="CHEBI:29105"/>
    </ligand>
</feature>
<organism evidence="3 5">
    <name type="scientific">Pseudoalteromonas citrea</name>
    <dbReference type="NCBI Taxonomy" id="43655"/>
    <lineage>
        <taxon>Bacteria</taxon>
        <taxon>Pseudomonadati</taxon>
        <taxon>Pseudomonadota</taxon>
        <taxon>Gammaproteobacteria</taxon>
        <taxon>Alteromonadales</taxon>
        <taxon>Pseudoalteromonadaceae</taxon>
        <taxon>Pseudoalteromonas</taxon>
    </lineage>
</organism>
<dbReference type="Pfam" id="PF03352">
    <property type="entry name" value="Adenine_glyco"/>
    <property type="match status" value="1"/>
</dbReference>
<dbReference type="OrthoDB" id="9807664at2"/>
<proteinExistence type="predicted"/>
<keyword evidence="1" id="KW-0862">Zinc</keyword>
<feature type="binding site" evidence="1">
    <location>
        <position position="19"/>
    </location>
    <ligand>
        <name>Zn(2+)</name>
        <dbReference type="ChEBI" id="CHEBI:29105"/>
    </ligand>
</feature>
<keyword evidence="1" id="KW-0479">Metal-binding</keyword>
<gene>
    <name evidence="3" type="ORF">CWB96_02020</name>
    <name evidence="2" type="ORF">CWB97_09500</name>
</gene>
<reference evidence="4 5" key="2">
    <citation type="submission" date="2019-06" db="EMBL/GenBank/DDBJ databases">
        <title>Co-occurence of chitin degradation, pigmentation and bioactivity in marine Pseudoalteromonas.</title>
        <authorList>
            <person name="Sonnenschein E.C."/>
            <person name="Bech P.K."/>
        </authorList>
    </citation>
    <scope>NUCLEOTIDE SEQUENCE [LARGE SCALE GENOMIC DNA]</scope>
    <source>
        <strain evidence="5">S2231</strain>
        <strain evidence="2 4">S2233</strain>
    </source>
</reference>
<dbReference type="InterPro" id="IPR005019">
    <property type="entry name" value="Adenine_glyco"/>
</dbReference>
<name>A0A5S3XTW8_9GAMM</name>
<evidence type="ECO:0000313" key="5">
    <source>
        <dbReference type="Proteomes" id="UP000307706"/>
    </source>
</evidence>
<feature type="binding site" evidence="1">
    <location>
        <position position="177"/>
    </location>
    <ligand>
        <name>Zn(2+)</name>
        <dbReference type="ChEBI" id="CHEBI:29105"/>
    </ligand>
</feature>
<protein>
    <submittedName>
        <fullName evidence="3">DNA-3-methyladenine glycosylase I</fullName>
    </submittedName>
</protein>
<reference evidence="3 5" key="1">
    <citation type="submission" date="2017-12" db="EMBL/GenBank/DDBJ databases">
        <authorList>
            <person name="Paulsen S."/>
            <person name="Gram L.K."/>
        </authorList>
    </citation>
    <scope>NUCLEOTIDE SEQUENCE [LARGE SCALE GENOMIC DNA]</scope>
    <source>
        <strain evidence="3 5">S2231</strain>
        <strain evidence="2">S2233</strain>
    </source>
</reference>
<dbReference type="PANTHER" id="PTHR30037">
    <property type="entry name" value="DNA-3-METHYLADENINE GLYCOSYLASE 1"/>
    <property type="match status" value="1"/>
</dbReference>
<dbReference type="GO" id="GO:0008725">
    <property type="term" value="F:DNA-3-methyladenine glycosylase activity"/>
    <property type="evidence" value="ECO:0007669"/>
    <property type="project" value="InterPro"/>
</dbReference>
<keyword evidence="4" id="KW-1185">Reference proteome</keyword>
<dbReference type="EMBL" id="PNCK01000030">
    <property type="protein sequence ID" value="TMP43469.1"/>
    <property type="molecule type" value="Genomic_DNA"/>
</dbReference>
<dbReference type="PANTHER" id="PTHR30037:SF4">
    <property type="entry name" value="DNA-3-METHYLADENINE GLYCOSYLASE I"/>
    <property type="match status" value="1"/>
</dbReference>
<dbReference type="SUPFAM" id="SSF48150">
    <property type="entry name" value="DNA-glycosylase"/>
    <property type="match status" value="1"/>
</dbReference>
<dbReference type="Proteomes" id="UP000305730">
    <property type="component" value="Unassembled WGS sequence"/>
</dbReference>
<evidence type="ECO:0000313" key="4">
    <source>
        <dbReference type="Proteomes" id="UP000305730"/>
    </source>
</evidence>
<dbReference type="GO" id="GO:0006284">
    <property type="term" value="P:base-excision repair"/>
    <property type="evidence" value="ECO:0007669"/>
    <property type="project" value="InterPro"/>
</dbReference>